<dbReference type="OrthoDB" id="9813056at2"/>
<dbReference type="GO" id="GO:0000976">
    <property type="term" value="F:transcription cis-regulatory region binding"/>
    <property type="evidence" value="ECO:0007669"/>
    <property type="project" value="TreeGrafter"/>
</dbReference>
<keyword evidence="7" id="KW-1185">Reference proteome</keyword>
<organism evidence="6 7">
    <name type="scientific">Candidatus Viadribacter manganicus</name>
    <dbReference type="NCBI Taxonomy" id="1759059"/>
    <lineage>
        <taxon>Bacteria</taxon>
        <taxon>Pseudomonadati</taxon>
        <taxon>Pseudomonadota</taxon>
        <taxon>Alphaproteobacteria</taxon>
        <taxon>Hyphomonadales</taxon>
        <taxon>Hyphomonadaceae</taxon>
        <taxon>Candidatus Viadribacter</taxon>
    </lineage>
</organism>
<protein>
    <recommendedName>
        <fullName evidence="5">HTH lysR-type domain-containing protein</fullName>
    </recommendedName>
</protein>
<keyword evidence="3" id="KW-0238">DNA-binding</keyword>
<dbReference type="AlphaFoldDB" id="A0A1B1AGR1"/>
<evidence type="ECO:0000313" key="6">
    <source>
        <dbReference type="EMBL" id="ANP45744.1"/>
    </source>
</evidence>
<dbReference type="RefSeq" id="WP_066769576.1">
    <property type="nucleotide sequence ID" value="NZ_CP013244.1"/>
</dbReference>
<dbReference type="Gene3D" id="3.40.190.10">
    <property type="entry name" value="Periplasmic binding protein-like II"/>
    <property type="match status" value="2"/>
</dbReference>
<sequence>MSFDLVLVRRFEAVCRLRSFSRAADELGLSHSAMTKSIRTLEEGLKVRLIERSTRSLAPTEAGQRLLKRAPDLLDHAEDVKAAIAAGATHLNVICGPVILDALGHRALVEFRTRSPDVHVAMQVMAPALALDQLVRQRADLLLLHESVVRDFADRKALSVTRLICEPYVVLFRKGHALERAEGSLETMLGFDWAVAGFDILFQNALPPAQRAMLLTRAFPKYRLASLSACAEAAARSDLLTVAPSSAASALMAGRGLVSAPLPGKARFSVCAVTRADASGSAHIAAFIDSVARLATTAPVGQSQMRPVPKKKRR</sequence>
<dbReference type="InterPro" id="IPR036388">
    <property type="entry name" value="WH-like_DNA-bd_sf"/>
</dbReference>
<evidence type="ECO:0000256" key="1">
    <source>
        <dbReference type="ARBA" id="ARBA00009437"/>
    </source>
</evidence>
<dbReference type="GO" id="GO:0003700">
    <property type="term" value="F:DNA-binding transcription factor activity"/>
    <property type="evidence" value="ECO:0007669"/>
    <property type="project" value="InterPro"/>
</dbReference>
<accession>A0A1B1AGR1</accession>
<proteinExistence type="inferred from homology"/>
<evidence type="ECO:0000313" key="7">
    <source>
        <dbReference type="Proteomes" id="UP000092498"/>
    </source>
</evidence>
<reference evidence="6 7" key="1">
    <citation type="submission" date="2015-11" db="EMBL/GenBank/DDBJ databases">
        <title>Whole-Genome Sequence of Candidatus Oderbacter manganicum from the National Park Lower Oder Valley, Germany.</title>
        <authorList>
            <person name="Braun B."/>
            <person name="Liere K."/>
            <person name="Szewzyk U."/>
        </authorList>
    </citation>
    <scope>NUCLEOTIDE SEQUENCE [LARGE SCALE GENOMIC DNA]</scope>
    <source>
        <strain evidence="6 7">OTSz_A_272</strain>
    </source>
</reference>
<dbReference type="PANTHER" id="PTHR30126">
    <property type="entry name" value="HTH-TYPE TRANSCRIPTIONAL REGULATOR"/>
    <property type="match status" value="1"/>
</dbReference>
<gene>
    <name evidence="6" type="ORF">ATE48_07335</name>
</gene>
<dbReference type="Pfam" id="PF00126">
    <property type="entry name" value="HTH_1"/>
    <property type="match status" value="1"/>
</dbReference>
<dbReference type="InParanoid" id="A0A1B1AGR1"/>
<evidence type="ECO:0000259" key="5">
    <source>
        <dbReference type="PROSITE" id="PS50931"/>
    </source>
</evidence>
<dbReference type="PANTHER" id="PTHR30126:SF39">
    <property type="entry name" value="HTH-TYPE TRANSCRIPTIONAL REGULATOR CYSL"/>
    <property type="match status" value="1"/>
</dbReference>
<dbReference type="InterPro" id="IPR005119">
    <property type="entry name" value="LysR_subst-bd"/>
</dbReference>
<keyword evidence="4" id="KW-0804">Transcription</keyword>
<dbReference type="SUPFAM" id="SSF46785">
    <property type="entry name" value="Winged helix' DNA-binding domain"/>
    <property type="match status" value="1"/>
</dbReference>
<dbReference type="InterPro" id="IPR000847">
    <property type="entry name" value="LysR_HTH_N"/>
</dbReference>
<feature type="domain" description="HTH lysR-type" evidence="5">
    <location>
        <begin position="1"/>
        <end position="60"/>
    </location>
</feature>
<dbReference type="STRING" id="1759059.ATE48_07335"/>
<dbReference type="InterPro" id="IPR036390">
    <property type="entry name" value="WH_DNA-bd_sf"/>
</dbReference>
<dbReference type="SUPFAM" id="SSF53850">
    <property type="entry name" value="Periplasmic binding protein-like II"/>
    <property type="match status" value="1"/>
</dbReference>
<comment type="similarity">
    <text evidence="1">Belongs to the LysR transcriptional regulatory family.</text>
</comment>
<keyword evidence="2" id="KW-0805">Transcription regulation</keyword>
<evidence type="ECO:0000256" key="2">
    <source>
        <dbReference type="ARBA" id="ARBA00023015"/>
    </source>
</evidence>
<name>A0A1B1AGR1_9PROT</name>
<dbReference type="EMBL" id="CP013244">
    <property type="protein sequence ID" value="ANP45744.1"/>
    <property type="molecule type" value="Genomic_DNA"/>
</dbReference>
<dbReference type="Proteomes" id="UP000092498">
    <property type="component" value="Chromosome"/>
</dbReference>
<dbReference type="KEGG" id="cbot:ATE48_07335"/>
<dbReference type="FunFam" id="1.10.10.10:FF:000001">
    <property type="entry name" value="LysR family transcriptional regulator"/>
    <property type="match status" value="1"/>
</dbReference>
<evidence type="ECO:0000256" key="3">
    <source>
        <dbReference type="ARBA" id="ARBA00023125"/>
    </source>
</evidence>
<dbReference type="Pfam" id="PF03466">
    <property type="entry name" value="LysR_substrate"/>
    <property type="match status" value="1"/>
</dbReference>
<dbReference type="Gene3D" id="1.10.10.10">
    <property type="entry name" value="Winged helix-like DNA-binding domain superfamily/Winged helix DNA-binding domain"/>
    <property type="match status" value="1"/>
</dbReference>
<dbReference type="PROSITE" id="PS50931">
    <property type="entry name" value="HTH_LYSR"/>
    <property type="match status" value="1"/>
</dbReference>
<evidence type="ECO:0000256" key="4">
    <source>
        <dbReference type="ARBA" id="ARBA00023163"/>
    </source>
</evidence>